<feature type="compositionally biased region" description="Low complexity" evidence="1">
    <location>
        <begin position="295"/>
        <end position="306"/>
    </location>
</feature>
<accession>A0ABQ6KCE2</accession>
<protein>
    <recommendedName>
        <fullName evidence="4">Stress response protein</fullName>
    </recommendedName>
</protein>
<reference evidence="3" key="1">
    <citation type="journal article" date="2019" name="Int. J. Syst. Evol. Microbiol.">
        <title>The Global Catalogue of Microorganisms (GCM) 10K type strain sequencing project: providing services to taxonomists for standard genome sequencing and annotation.</title>
        <authorList>
            <consortium name="The Broad Institute Genomics Platform"/>
            <consortium name="The Broad Institute Genome Sequencing Center for Infectious Disease"/>
            <person name="Wu L."/>
            <person name="Ma J."/>
        </authorList>
    </citation>
    <scope>NUCLEOTIDE SEQUENCE [LARGE SCALE GENOMIC DNA]</scope>
    <source>
        <strain evidence="3">NBRC 108894</strain>
    </source>
</reference>
<proteinExistence type="predicted"/>
<evidence type="ECO:0000256" key="1">
    <source>
        <dbReference type="SAM" id="MobiDB-lite"/>
    </source>
</evidence>
<dbReference type="EMBL" id="BSVB01000001">
    <property type="protein sequence ID" value="GMA96156.1"/>
    <property type="molecule type" value="Genomic_DNA"/>
</dbReference>
<evidence type="ECO:0000313" key="3">
    <source>
        <dbReference type="Proteomes" id="UP001157034"/>
    </source>
</evidence>
<comment type="caution">
    <text evidence="2">The sequence shown here is derived from an EMBL/GenBank/DDBJ whole genome shotgun (WGS) entry which is preliminary data.</text>
</comment>
<feature type="region of interest" description="Disordered" evidence="1">
    <location>
        <begin position="291"/>
        <end position="323"/>
    </location>
</feature>
<keyword evidence="3" id="KW-1185">Reference proteome</keyword>
<sequence>MNSVREYGRAVTTPFGAPAGAMETFIEVPFELGGKKVFPDGLIRVKWGKKVWVALVEVKTGTNELQREQLENYLDVAREHHFDALITISNEIAPAPGVHPTVVDGRKLRSVAMYHLSWSEVLTLAVMQREFRGVADPDQAWILGELIRYLEHPKSGALEFSDMGASWVPVRDAVTSGTLRKADKDAAEVAGRFDALLRFASLKLGQRLGAEVTQVLSRAETTDPVLRTTALTNMLVTDGVLRGQVRIPNTVSPLTVTADLRAGQVTCSFDLTAPTDGRATTRVNWMLRQLKDSPDSSASRRSSPVSEPELRNCSASHGRTLRR</sequence>
<evidence type="ECO:0008006" key="4">
    <source>
        <dbReference type="Google" id="ProtNLM"/>
    </source>
</evidence>
<gene>
    <name evidence="2" type="ORF">GCM10025881_29800</name>
</gene>
<evidence type="ECO:0000313" key="2">
    <source>
        <dbReference type="EMBL" id="GMA96156.1"/>
    </source>
</evidence>
<name>A0ABQ6KCE2_9MICO</name>
<dbReference type="Proteomes" id="UP001157034">
    <property type="component" value="Unassembled WGS sequence"/>
</dbReference>
<organism evidence="2 3">
    <name type="scientific">Pseudolysinimonas kribbensis</name>
    <dbReference type="NCBI Taxonomy" id="433641"/>
    <lineage>
        <taxon>Bacteria</taxon>
        <taxon>Bacillati</taxon>
        <taxon>Actinomycetota</taxon>
        <taxon>Actinomycetes</taxon>
        <taxon>Micrococcales</taxon>
        <taxon>Microbacteriaceae</taxon>
        <taxon>Pseudolysinimonas</taxon>
    </lineage>
</organism>